<evidence type="ECO:0000313" key="3">
    <source>
        <dbReference type="Proteomes" id="UP000199514"/>
    </source>
</evidence>
<evidence type="ECO:0000313" key="2">
    <source>
        <dbReference type="EMBL" id="SFC00853.1"/>
    </source>
</evidence>
<dbReference type="RefSeq" id="WP_091508636.1">
    <property type="nucleotide sequence ID" value="NZ_FOLE01000002.1"/>
</dbReference>
<reference evidence="2 3" key="1">
    <citation type="submission" date="2016-10" db="EMBL/GenBank/DDBJ databases">
        <authorList>
            <person name="de Groot N.N."/>
        </authorList>
    </citation>
    <scope>NUCLEOTIDE SEQUENCE [LARGE SCALE GENOMIC DNA]</scope>
    <source>
        <strain evidence="2 3">DSM 6793</strain>
    </source>
</reference>
<gene>
    <name evidence="2" type="ORF">SAMN05421780_102259</name>
</gene>
<keyword evidence="2" id="KW-0645">Protease</keyword>
<dbReference type="Pfam" id="PF13650">
    <property type="entry name" value="Asp_protease_2"/>
    <property type="match status" value="1"/>
</dbReference>
<keyword evidence="3" id="KW-1185">Reference proteome</keyword>
<proteinExistence type="predicted"/>
<dbReference type="GO" id="GO:0008233">
    <property type="term" value="F:peptidase activity"/>
    <property type="evidence" value="ECO:0007669"/>
    <property type="project" value="UniProtKB-KW"/>
</dbReference>
<protein>
    <submittedName>
        <fullName evidence="2">Aspartyl protease</fullName>
    </submittedName>
</protein>
<dbReference type="AlphaFoldDB" id="A0A1I1FUW2"/>
<dbReference type="Gene3D" id="2.40.70.10">
    <property type="entry name" value="Acid Proteases"/>
    <property type="match status" value="2"/>
</dbReference>
<keyword evidence="1" id="KW-0732">Signal</keyword>
<sequence>MKLIIRTFLLIILTSQLVNAQKTLPTLKTNKTSISIQEGNSEYKDVWEISPEVKLDVFVANPFRGTQTIVFRSDIDSISFTVKPNKKYDFIILLNGKDKAYTQISTYSKAKPSLEPKLFYTRLKKANTQTDTIPFTLGKDNWIHLKGKINNSDTVDFLFDTGAGICVITSSIINKKVNLTIDGSEENGGTDGIATVDKSAKNVIEISNLKWENVPLLSINYQKPTFDAVMGWVAFENKIIEIDYEKHILVVHQFLPNLSAEYTKLPYQLIGGVPYIKCKLVVNKKEVEGWFDFDSGSNGELIIGQKFARDNALNDAMKNIGTSISVGSTGKAIKNNKVILPKLKLGDYEMYQVPLAIQEQEVEGDEHNENIGNNILKRFNTIIDFKAGFIYLKPNNLFYTPIIRN</sequence>
<dbReference type="Proteomes" id="UP000199514">
    <property type="component" value="Unassembled WGS sequence"/>
</dbReference>
<dbReference type="GO" id="GO:0006508">
    <property type="term" value="P:proteolysis"/>
    <property type="evidence" value="ECO:0007669"/>
    <property type="project" value="UniProtKB-KW"/>
</dbReference>
<dbReference type="STRING" id="927664.SAMN05421780_102259"/>
<accession>A0A1I1FUW2</accession>
<name>A0A1I1FUW2_9BACT</name>
<dbReference type="OrthoDB" id="5166556at2"/>
<dbReference type="EMBL" id="FOLE01000002">
    <property type="protein sequence ID" value="SFC00853.1"/>
    <property type="molecule type" value="Genomic_DNA"/>
</dbReference>
<keyword evidence="2" id="KW-0378">Hydrolase</keyword>
<evidence type="ECO:0000256" key="1">
    <source>
        <dbReference type="SAM" id="SignalP"/>
    </source>
</evidence>
<dbReference type="InterPro" id="IPR021109">
    <property type="entry name" value="Peptidase_aspartic_dom_sf"/>
</dbReference>
<feature type="signal peptide" evidence="1">
    <location>
        <begin position="1"/>
        <end position="20"/>
    </location>
</feature>
<organism evidence="2 3">
    <name type="scientific">Flexibacter flexilis DSM 6793</name>
    <dbReference type="NCBI Taxonomy" id="927664"/>
    <lineage>
        <taxon>Bacteria</taxon>
        <taxon>Pseudomonadati</taxon>
        <taxon>Bacteroidota</taxon>
        <taxon>Cytophagia</taxon>
        <taxon>Cytophagales</taxon>
        <taxon>Flexibacteraceae</taxon>
        <taxon>Flexibacter</taxon>
    </lineage>
</organism>
<feature type="chain" id="PRO_5011554825" evidence="1">
    <location>
        <begin position="21"/>
        <end position="405"/>
    </location>
</feature>
<dbReference type="SUPFAM" id="SSF50630">
    <property type="entry name" value="Acid proteases"/>
    <property type="match status" value="1"/>
</dbReference>